<dbReference type="EMBL" id="FMTM01000005">
    <property type="protein sequence ID" value="SCW68459.1"/>
    <property type="molecule type" value="Genomic_DNA"/>
</dbReference>
<reference evidence="3 4" key="1">
    <citation type="submission" date="2016-10" db="EMBL/GenBank/DDBJ databases">
        <authorList>
            <person name="de Groot N.N."/>
        </authorList>
    </citation>
    <scope>NUCLEOTIDE SEQUENCE [LARGE SCALE GENOMIC DNA]</scope>
    <source>
        <strain evidence="3 4">CGMCC 1.3401</strain>
    </source>
</reference>
<proteinExistence type="predicted"/>
<keyword evidence="1" id="KW-0328">Glycosyltransferase</keyword>
<organism evidence="3 4">
    <name type="scientific">Rhizobium mongolense subsp. loessense</name>
    <dbReference type="NCBI Taxonomy" id="158890"/>
    <lineage>
        <taxon>Bacteria</taxon>
        <taxon>Pseudomonadati</taxon>
        <taxon>Pseudomonadota</taxon>
        <taxon>Alphaproteobacteria</taxon>
        <taxon>Hyphomicrobiales</taxon>
        <taxon>Rhizobiaceae</taxon>
        <taxon>Rhizobium/Agrobacterium group</taxon>
        <taxon>Rhizobium</taxon>
    </lineage>
</organism>
<sequence length="433" mass="47473">MRILFITSFPPFPIDRTGGGIRSRLLIDALKKIGSVGIFYLNYRGADHDISHELSPLFADGSLMLEQSVKIGGQGKIYAHADKALRALGMIWGRKLAAAGLRVDIGARKAIEDLVASKKYDLVVARLSRPTAVSGLLDVDNIPLIVDADDWEPSRVTTQLNVVPWYNILVRAYLHRMLGGAEYLGQRILERADHVFLASETDTALISKITATTLPNLPLSNDGGEIVRLSQSNAKSRILFAVGQWSKAQNSDGMSWFIENSWPLILRKVPEARLRIAGSVSDALSKVWKRRKNLDLLGFIDDLTPEYEQAAAVVAPITWGGGTKIKVLEALAYGRVPVGTSHAFDGLADEPILNDVVVKSDDAEKLADGAVKLLCDHDFRSSQEIMTLKYYGDNYSISCFNEIVAKTVKSVVPAPRDSGGVATKQKRFFGPTR</sequence>
<dbReference type="PANTHER" id="PTHR12526:SF510">
    <property type="entry name" value="D-INOSITOL 3-PHOSPHATE GLYCOSYLTRANSFERASE"/>
    <property type="match status" value="1"/>
</dbReference>
<evidence type="ECO:0000313" key="3">
    <source>
        <dbReference type="EMBL" id="SCW68459.1"/>
    </source>
</evidence>
<dbReference type="Gene3D" id="3.40.50.2000">
    <property type="entry name" value="Glycogen Phosphorylase B"/>
    <property type="match status" value="2"/>
</dbReference>
<keyword evidence="2 3" id="KW-0808">Transferase</keyword>
<name>A0A1G4SJI9_9HYPH</name>
<dbReference type="SUPFAM" id="SSF53756">
    <property type="entry name" value="UDP-Glycosyltransferase/glycogen phosphorylase"/>
    <property type="match status" value="1"/>
</dbReference>
<protein>
    <submittedName>
        <fullName evidence="3">Glycosyl transferases group 1</fullName>
    </submittedName>
</protein>
<dbReference type="GO" id="GO:0016757">
    <property type="term" value="F:glycosyltransferase activity"/>
    <property type="evidence" value="ECO:0007669"/>
    <property type="project" value="UniProtKB-KW"/>
</dbReference>
<dbReference type="Pfam" id="PF13692">
    <property type="entry name" value="Glyco_trans_1_4"/>
    <property type="match status" value="1"/>
</dbReference>
<evidence type="ECO:0000256" key="1">
    <source>
        <dbReference type="ARBA" id="ARBA00022676"/>
    </source>
</evidence>
<gene>
    <name evidence="3" type="ORF">SAMN02927900_03850</name>
</gene>
<accession>A0A1G4SJI9</accession>
<dbReference type="RefSeq" id="WP_092586463.1">
    <property type="nucleotide sequence ID" value="NZ_FMTM01000005.1"/>
</dbReference>
<dbReference type="AlphaFoldDB" id="A0A1G4SJI9"/>
<dbReference type="Proteomes" id="UP000199542">
    <property type="component" value="Unassembled WGS sequence"/>
</dbReference>
<evidence type="ECO:0000256" key="2">
    <source>
        <dbReference type="ARBA" id="ARBA00022679"/>
    </source>
</evidence>
<dbReference type="PANTHER" id="PTHR12526">
    <property type="entry name" value="GLYCOSYLTRANSFERASE"/>
    <property type="match status" value="1"/>
</dbReference>
<evidence type="ECO:0000313" key="4">
    <source>
        <dbReference type="Proteomes" id="UP000199542"/>
    </source>
</evidence>